<feature type="region of interest" description="Disordered" evidence="6">
    <location>
        <begin position="28"/>
        <end position="50"/>
    </location>
</feature>
<evidence type="ECO:0000259" key="8">
    <source>
        <dbReference type="Pfam" id="PF00675"/>
    </source>
</evidence>
<reference evidence="11" key="1">
    <citation type="journal article" date="2019" name="Int. J. Syst. Evol. Microbiol.">
        <title>The Global Catalogue of Microorganisms (GCM) 10K type strain sequencing project: providing services to taxonomists for standard genome sequencing and annotation.</title>
        <authorList>
            <consortium name="The Broad Institute Genomics Platform"/>
            <consortium name="The Broad Institute Genome Sequencing Center for Infectious Disease"/>
            <person name="Wu L."/>
            <person name="Ma J."/>
        </authorList>
    </citation>
    <scope>NUCLEOTIDE SEQUENCE [LARGE SCALE GENOMIC DNA]</scope>
    <source>
        <strain evidence="11">CGMCC 1.12702</strain>
    </source>
</reference>
<evidence type="ECO:0000256" key="4">
    <source>
        <dbReference type="ARBA" id="ARBA00022833"/>
    </source>
</evidence>
<evidence type="ECO:0000256" key="3">
    <source>
        <dbReference type="ARBA" id="ARBA00022801"/>
    </source>
</evidence>
<dbReference type="Pfam" id="PF05193">
    <property type="entry name" value="Peptidase_M16_C"/>
    <property type="match status" value="1"/>
</dbReference>
<evidence type="ECO:0000259" key="9">
    <source>
        <dbReference type="Pfam" id="PF05193"/>
    </source>
</evidence>
<proteinExistence type="inferred from homology"/>
<feature type="chain" id="PRO_5046165561" evidence="7">
    <location>
        <begin position="27"/>
        <end position="513"/>
    </location>
</feature>
<keyword evidence="2" id="KW-0645">Protease</keyword>
<organism evidence="10 11">
    <name type="scientific">Sphingomonas arantia</name>
    <dbReference type="NCBI Taxonomy" id="1460676"/>
    <lineage>
        <taxon>Bacteria</taxon>
        <taxon>Pseudomonadati</taxon>
        <taxon>Pseudomonadota</taxon>
        <taxon>Alphaproteobacteria</taxon>
        <taxon>Sphingomonadales</taxon>
        <taxon>Sphingomonadaceae</taxon>
        <taxon>Sphingomonas</taxon>
    </lineage>
</organism>
<evidence type="ECO:0000256" key="5">
    <source>
        <dbReference type="ARBA" id="ARBA00023049"/>
    </source>
</evidence>
<evidence type="ECO:0000256" key="2">
    <source>
        <dbReference type="ARBA" id="ARBA00022670"/>
    </source>
</evidence>
<dbReference type="Proteomes" id="UP001597400">
    <property type="component" value="Unassembled WGS sequence"/>
</dbReference>
<evidence type="ECO:0000256" key="6">
    <source>
        <dbReference type="SAM" id="MobiDB-lite"/>
    </source>
</evidence>
<dbReference type="PANTHER" id="PTHR43690">
    <property type="entry name" value="NARDILYSIN"/>
    <property type="match status" value="1"/>
</dbReference>
<dbReference type="Pfam" id="PF00675">
    <property type="entry name" value="Peptidase_M16"/>
    <property type="match status" value="1"/>
</dbReference>
<dbReference type="RefSeq" id="WP_380927353.1">
    <property type="nucleotide sequence ID" value="NZ_JBHUGS010000001.1"/>
</dbReference>
<dbReference type="InterPro" id="IPR050626">
    <property type="entry name" value="Peptidase_M16"/>
</dbReference>
<dbReference type="InterPro" id="IPR011765">
    <property type="entry name" value="Pept_M16_N"/>
</dbReference>
<protein>
    <submittedName>
        <fullName evidence="10">M16 family metallopeptidase</fullName>
    </submittedName>
</protein>
<evidence type="ECO:0000256" key="7">
    <source>
        <dbReference type="SAM" id="SignalP"/>
    </source>
</evidence>
<keyword evidence="4" id="KW-0862">Zinc</keyword>
<feature type="compositionally biased region" description="Polar residues" evidence="6">
    <location>
        <begin position="34"/>
        <end position="47"/>
    </location>
</feature>
<dbReference type="Gene3D" id="3.30.830.10">
    <property type="entry name" value="Metalloenzyme, LuxS/M16 peptidase-like"/>
    <property type="match status" value="1"/>
</dbReference>
<keyword evidence="5" id="KW-0482">Metalloprotease</keyword>
<evidence type="ECO:0000256" key="1">
    <source>
        <dbReference type="ARBA" id="ARBA00007261"/>
    </source>
</evidence>
<feature type="domain" description="Peptidase M16 C-terminal" evidence="9">
    <location>
        <begin position="223"/>
        <end position="318"/>
    </location>
</feature>
<dbReference type="SUPFAM" id="SSF63411">
    <property type="entry name" value="LuxS/MPP-like metallohydrolase"/>
    <property type="match status" value="1"/>
</dbReference>
<dbReference type="InterPro" id="IPR011249">
    <property type="entry name" value="Metalloenz_LuxS/M16"/>
</dbReference>
<feature type="domain" description="Peptidase M16 N-terminal" evidence="8">
    <location>
        <begin position="91"/>
        <end position="187"/>
    </location>
</feature>
<comment type="similarity">
    <text evidence="1">Belongs to the peptidase M16 family.</text>
</comment>
<gene>
    <name evidence="10" type="ORF">ACFSGX_02955</name>
</gene>
<name>A0ABW4TSS7_9SPHN</name>
<keyword evidence="3" id="KW-0378">Hydrolase</keyword>
<dbReference type="PANTHER" id="PTHR43690:SF17">
    <property type="entry name" value="PROTEIN YHJJ"/>
    <property type="match status" value="1"/>
</dbReference>
<evidence type="ECO:0000313" key="10">
    <source>
        <dbReference type="EMBL" id="MFD1949727.1"/>
    </source>
</evidence>
<keyword evidence="7" id="KW-0732">Signal</keyword>
<keyword evidence="11" id="KW-1185">Reference proteome</keyword>
<evidence type="ECO:0000313" key="11">
    <source>
        <dbReference type="Proteomes" id="UP001597400"/>
    </source>
</evidence>
<dbReference type="InterPro" id="IPR007863">
    <property type="entry name" value="Peptidase_M16_C"/>
</dbReference>
<sequence length="513" mass="56618">MRKHGLASMRSILISLFVFSSSGLTADRAPAPDSVSSGSTNRPSSDRSIPAIGRLGNGVRFAILPRHGNEPGVALLMRNEGGFIAEHRPGERGLAHLIEHVVFHSPTVGSPDDLDHFTRVGLQLTLPAPHVATTSWRESNYFLSSKTAQTGDLDSILALLREAASDLTFRPDSVDGQRTSVMQEMAAKKLGNEIYASYIAAVAPGSPNDVIDAQNSDDVPTASIDTIRGLYQRLYRPENMVIVVVGNVKVDETRALIEKRFRSWKRTQPSPRHAPFPMFERDRIRPISFSALPQGRRTALVAVVMPTPAPPSSRDRQARADIMDLLVTRAINDRLVALQPNSPRGKVGMFIENGEQGHRQIMLWDNYIGDQWELAVAGLRKTACDLATSGFTPKEWATAKRNLVADLEHRTAEMPKVANVDLAKDLSHALADGRYLIPADELLRYARATLLHMDARSGSRWWRQQWRNGVEHLRVEAPELAKVTSPVAAIRAAADRAVSARPARWPDRHIAIS</sequence>
<comment type="caution">
    <text evidence="10">The sequence shown here is derived from an EMBL/GenBank/DDBJ whole genome shotgun (WGS) entry which is preliminary data.</text>
</comment>
<dbReference type="EMBL" id="JBHUGS010000001">
    <property type="protein sequence ID" value="MFD1949727.1"/>
    <property type="molecule type" value="Genomic_DNA"/>
</dbReference>
<feature type="signal peptide" evidence="7">
    <location>
        <begin position="1"/>
        <end position="26"/>
    </location>
</feature>
<accession>A0ABW4TSS7</accession>